<dbReference type="EMBL" id="CAXAMN010026450">
    <property type="protein sequence ID" value="CAK9103029.1"/>
    <property type="molecule type" value="Genomic_DNA"/>
</dbReference>
<sequence length="395" mass="43355">MAEISVSPSRELHVPKNREGLMDEKALKRANRLAGVGQSVASMDLKAVAETYKSQAGSSGIEAAAAAAAALNAALKASLHGGVVDQEECLKVAQQEVQKAATKRARQAQGEAVLAARVAEVGYEGQARSEAMKLAHDAHFTKVMANRNDRLAEDTATKRAIREERAAAAASRRCLSEARARFGHRWPSVPVEDSAEPSAYPSLLADDPVVRRARALCSGVAQAVSQLEEQNQMLKNKPSLQINLPRSQPAREQKTPKPFQGPFDNEELIAKAKELLADYKPFPYLQVALCAVLSADNPHKRALQSWKPAARRPQCPSACTTAMYRCLCRAVYKEPCNETVAYELTRLNEKMLQVQLLHTATVVVFIYVHTRWMCKCINFKPWPPTCTDNSEPRGS</sequence>
<accession>A0ABP0RRX1</accession>
<keyword evidence="3" id="KW-1185">Reference proteome</keyword>
<dbReference type="Proteomes" id="UP001642484">
    <property type="component" value="Unassembled WGS sequence"/>
</dbReference>
<evidence type="ECO:0000313" key="3">
    <source>
        <dbReference type="Proteomes" id="UP001642484"/>
    </source>
</evidence>
<gene>
    <name evidence="2" type="ORF">CCMP2556_LOCUS48429</name>
</gene>
<reference evidence="2 3" key="1">
    <citation type="submission" date="2024-02" db="EMBL/GenBank/DDBJ databases">
        <authorList>
            <person name="Chen Y."/>
            <person name="Shah S."/>
            <person name="Dougan E. K."/>
            <person name="Thang M."/>
            <person name="Chan C."/>
        </authorList>
    </citation>
    <scope>NUCLEOTIDE SEQUENCE [LARGE SCALE GENOMIC DNA]</scope>
</reference>
<name>A0ABP0RRX1_9DINO</name>
<evidence type="ECO:0000256" key="1">
    <source>
        <dbReference type="SAM" id="MobiDB-lite"/>
    </source>
</evidence>
<protein>
    <submittedName>
        <fullName evidence="2">Uncharacterized protein</fullName>
    </submittedName>
</protein>
<evidence type="ECO:0000313" key="2">
    <source>
        <dbReference type="EMBL" id="CAK9103029.1"/>
    </source>
</evidence>
<feature type="region of interest" description="Disordered" evidence="1">
    <location>
        <begin position="239"/>
        <end position="263"/>
    </location>
</feature>
<proteinExistence type="predicted"/>
<organism evidence="2 3">
    <name type="scientific">Durusdinium trenchii</name>
    <dbReference type="NCBI Taxonomy" id="1381693"/>
    <lineage>
        <taxon>Eukaryota</taxon>
        <taxon>Sar</taxon>
        <taxon>Alveolata</taxon>
        <taxon>Dinophyceae</taxon>
        <taxon>Suessiales</taxon>
        <taxon>Symbiodiniaceae</taxon>
        <taxon>Durusdinium</taxon>
    </lineage>
</organism>
<comment type="caution">
    <text evidence="2">The sequence shown here is derived from an EMBL/GenBank/DDBJ whole genome shotgun (WGS) entry which is preliminary data.</text>
</comment>